<dbReference type="VEuPathDB" id="FungiDB:PITG_15056"/>
<dbReference type="Proteomes" id="UP000006643">
    <property type="component" value="Unassembled WGS sequence"/>
</dbReference>
<evidence type="ECO:0000313" key="2">
    <source>
        <dbReference type="Proteomes" id="UP000006643"/>
    </source>
</evidence>
<dbReference type="EMBL" id="DS028155">
    <property type="protein sequence ID" value="EEY63347.1"/>
    <property type="molecule type" value="Genomic_DNA"/>
</dbReference>
<dbReference type="KEGG" id="pif:PITG_15056"/>
<gene>
    <name evidence="1" type="ORF">PITG_15056</name>
</gene>
<sequence length="147" mass="16704">MELDHTLSHGSEEEETGYGKVTLRRGIPTNANKVYLAMQPMSTQHTSPPKPLTTSWYRCFIERHPILAPRVAQQIARVRNRVEPEAARGLFCVMARLVIEHKLDKSRVYNMDKASFMPKSSSRKVVALKGSSSVWTQEPKAQVKKLE</sequence>
<evidence type="ECO:0000313" key="1">
    <source>
        <dbReference type="EMBL" id="EEY63347.1"/>
    </source>
</evidence>
<dbReference type="GeneID" id="9475870"/>
<name>D0NRJ7_PHYIT</name>
<proteinExistence type="predicted"/>
<organism evidence="1 2">
    <name type="scientific">Phytophthora infestans (strain T30-4)</name>
    <name type="common">Potato late blight agent</name>
    <dbReference type="NCBI Taxonomy" id="403677"/>
    <lineage>
        <taxon>Eukaryota</taxon>
        <taxon>Sar</taxon>
        <taxon>Stramenopiles</taxon>
        <taxon>Oomycota</taxon>
        <taxon>Peronosporomycetes</taxon>
        <taxon>Peronosporales</taxon>
        <taxon>Peronosporaceae</taxon>
        <taxon>Phytophthora</taxon>
    </lineage>
</organism>
<keyword evidence="2" id="KW-1185">Reference proteome</keyword>
<accession>D0NRJ7</accession>
<dbReference type="RefSeq" id="XP_002898232.1">
    <property type="nucleotide sequence ID" value="XM_002898186.1"/>
</dbReference>
<dbReference type="HOGENOM" id="CLU_013929_10_4_1"/>
<protein>
    <recommendedName>
        <fullName evidence="3">HTH CENPB-type domain-containing protein</fullName>
    </recommendedName>
</protein>
<dbReference type="InParanoid" id="D0NRJ7"/>
<evidence type="ECO:0008006" key="3">
    <source>
        <dbReference type="Google" id="ProtNLM"/>
    </source>
</evidence>
<reference evidence="2" key="1">
    <citation type="journal article" date="2009" name="Nature">
        <title>Genome sequence and analysis of the Irish potato famine pathogen Phytophthora infestans.</title>
        <authorList>
            <consortium name="The Broad Institute Genome Sequencing Platform"/>
            <person name="Haas B.J."/>
            <person name="Kamoun S."/>
            <person name="Zody M.C."/>
            <person name="Jiang R.H."/>
            <person name="Handsaker R.E."/>
            <person name="Cano L.M."/>
            <person name="Grabherr M."/>
            <person name="Kodira C.D."/>
            <person name="Raffaele S."/>
            <person name="Torto-Alalibo T."/>
            <person name="Bozkurt T.O."/>
            <person name="Ah-Fong A.M."/>
            <person name="Alvarado L."/>
            <person name="Anderson V.L."/>
            <person name="Armstrong M.R."/>
            <person name="Avrova A."/>
            <person name="Baxter L."/>
            <person name="Beynon J."/>
            <person name="Boevink P.C."/>
            <person name="Bollmann S.R."/>
            <person name="Bos J.I."/>
            <person name="Bulone V."/>
            <person name="Cai G."/>
            <person name="Cakir C."/>
            <person name="Carrington J.C."/>
            <person name="Chawner M."/>
            <person name="Conti L."/>
            <person name="Costanzo S."/>
            <person name="Ewan R."/>
            <person name="Fahlgren N."/>
            <person name="Fischbach M.A."/>
            <person name="Fugelstad J."/>
            <person name="Gilroy E.M."/>
            <person name="Gnerre S."/>
            <person name="Green P.J."/>
            <person name="Grenville-Briggs L.J."/>
            <person name="Griffith J."/>
            <person name="Grunwald N.J."/>
            <person name="Horn K."/>
            <person name="Horner N.R."/>
            <person name="Hu C.H."/>
            <person name="Huitema E."/>
            <person name="Jeong D.H."/>
            <person name="Jones A.M."/>
            <person name="Jones J.D."/>
            <person name="Jones R.W."/>
            <person name="Karlsson E.K."/>
            <person name="Kunjeti S.G."/>
            <person name="Lamour K."/>
            <person name="Liu Z."/>
            <person name="Ma L."/>
            <person name="Maclean D."/>
            <person name="Chibucos M.C."/>
            <person name="McDonald H."/>
            <person name="McWalters J."/>
            <person name="Meijer H.J."/>
            <person name="Morgan W."/>
            <person name="Morris P.F."/>
            <person name="Munro C.A."/>
            <person name="O'Neill K."/>
            <person name="Ospina-Giraldo M."/>
            <person name="Pinzon A."/>
            <person name="Pritchard L."/>
            <person name="Ramsahoye B."/>
            <person name="Ren Q."/>
            <person name="Restrepo S."/>
            <person name="Roy S."/>
            <person name="Sadanandom A."/>
            <person name="Savidor A."/>
            <person name="Schornack S."/>
            <person name="Schwartz D.C."/>
            <person name="Schumann U.D."/>
            <person name="Schwessinger B."/>
            <person name="Seyer L."/>
            <person name="Sharpe T."/>
            <person name="Silvar C."/>
            <person name="Song J."/>
            <person name="Studholme D.J."/>
            <person name="Sykes S."/>
            <person name="Thines M."/>
            <person name="van de Vondervoort P.J."/>
            <person name="Phuntumart V."/>
            <person name="Wawra S."/>
            <person name="Weide R."/>
            <person name="Win J."/>
            <person name="Young C."/>
            <person name="Zhou S."/>
            <person name="Fry W."/>
            <person name="Meyers B.C."/>
            <person name="van West P."/>
            <person name="Ristaino J."/>
            <person name="Govers F."/>
            <person name="Birch P.R."/>
            <person name="Whisson S.C."/>
            <person name="Judelson H.S."/>
            <person name="Nusbaum C."/>
        </authorList>
    </citation>
    <scope>NUCLEOTIDE SEQUENCE [LARGE SCALE GENOMIC DNA]</scope>
    <source>
        <strain evidence="2">T30-4</strain>
    </source>
</reference>
<dbReference type="OrthoDB" id="110421at2759"/>
<dbReference type="AlphaFoldDB" id="D0NRJ7"/>